<evidence type="ECO:0000313" key="2">
    <source>
        <dbReference type="Proteomes" id="UP000429785"/>
    </source>
</evidence>
<dbReference type="Proteomes" id="UP000429785">
    <property type="component" value="Unassembled WGS sequence"/>
</dbReference>
<dbReference type="EMBL" id="WELG01000002">
    <property type="protein sequence ID" value="KAB7528423.1"/>
    <property type="molecule type" value="Genomic_DNA"/>
</dbReference>
<organism evidence="1 2">
    <name type="scientific">Flagellimonas olearia</name>
    <dbReference type="NCBI Taxonomy" id="552546"/>
    <lineage>
        <taxon>Bacteria</taxon>
        <taxon>Pseudomonadati</taxon>
        <taxon>Bacteroidota</taxon>
        <taxon>Flavobacteriia</taxon>
        <taxon>Flavobacteriales</taxon>
        <taxon>Flavobacteriaceae</taxon>
        <taxon>Flagellimonas</taxon>
    </lineage>
</organism>
<name>A0A6I1DYL3_9FLAO</name>
<gene>
    <name evidence="1" type="ORF">F8C76_11200</name>
</gene>
<proteinExistence type="predicted"/>
<comment type="caution">
    <text evidence="1">The sequence shown here is derived from an EMBL/GenBank/DDBJ whole genome shotgun (WGS) entry which is preliminary data.</text>
</comment>
<evidence type="ECO:0000313" key="1">
    <source>
        <dbReference type="EMBL" id="KAB7528423.1"/>
    </source>
</evidence>
<accession>A0A6I1DYL3</accession>
<sequence length="212" mass="24384">MAANKKWMLFKFVLPDIVINSNANQGTDKVYETTFHELAHASHFNTVGSRYWIKYINYIITYGVYGDGHGKNSEMVALGEAWGYHMGYYLIIKEFGANNRVLTTSAFENFDPRLKPNRVGKSRYSDSYGNRHNIGWTGWIPGGLILDIIDSNKDEIREGCFDKVSGYGLKDVFEALDSDIDSPQKFRNRLLKENNNMDSKDLVDLFTAYYWN</sequence>
<protein>
    <submittedName>
        <fullName evidence="1">Uncharacterized protein</fullName>
    </submittedName>
</protein>
<reference evidence="1 2" key="1">
    <citation type="submission" date="2019-10" db="EMBL/GenBank/DDBJ databases">
        <title>Muricauda olearia CL-SS4 JCM15563 genome.</title>
        <authorList>
            <person name="Liu L."/>
        </authorList>
    </citation>
    <scope>NUCLEOTIDE SEQUENCE [LARGE SCALE GENOMIC DNA]</scope>
    <source>
        <strain evidence="1 2">CL-SS4</strain>
    </source>
</reference>
<dbReference type="AlphaFoldDB" id="A0A6I1DYL3"/>